<dbReference type="EC" id="5.6.2.2" evidence="8"/>
<sequence>MPPERPAYDGPTVSISDEMKTSYLDYAMSVIVSRAIPDLRDGLKPVHRRILYAMHEGGNTHDKPYRKSARAVGDVMGKYHPHGDSAIYDALVRMAQDFSMSLPLLDGQGNFGSMDGDNPAAMRYTEVRMDKPAQALLADIEKDTVDFQDNYDGKDLEPSVLPARFPNMLVNGAGGIAVGMATNIPPHNLGEVCDATLALIENPDLTSEDLIEYIPGPDFPTGGIMLGRSGARKAYLEGRGSVVIRAKTRVEEIRKDRYAIVIDEIPYQVNKAAMIEKIAETVREKRIDGISHVQDESDRHGVRVVIELKRDATAEVVLNQLFRFTPMQTHFGCNMLALNGGKPEQLTLRRFLTAFISFREEVVARRTAFELRKARDRSHVLCGLAVAVSNVDEVVATIRASADAAEARQKLMTRRWPAGDILEYIALIDDPTHKANEDGTYNLSETQARAILDLRLQRLTQLGVNEVTDELKDLAGKIKEYLAILASRERIMAIIAEELREVQGQFAVPRRTQIVDWSGDMDDEDLIEREDMVVTVTQGGYIKRTALADFRAQKRGGKGLSGMQTKEEDVVTTLFVANTHTQLLFFTTDGMVYKLKTWRLPQGGRTSKGKAIVNILPIPTGVSIAAIMPVDRPEEEWNDLQIVFATTAGDVRRNALSDFTNVKRNGKIAMDLPEGIELVNARICAEDDDVMLVTRAGRAIRFPTTEVRVFKGRKSTGVRGIRLQGDDRVVSMSVIRHFDATSDERAAYLKMRRAMAGAPDDGDEPETPAGDIPAERFEEMYGAENLILTITVQGAGKLSSSHDYPVRGRGGMGVQAMDKAMRAGALVASFPVETDDQIMLATSRGQSIRVPVEGISFRSRSAGGVKVFNTRKGEEVVSVAWIADNGDEDEIDAETGDVNVADSAGDSSTPTSGD</sequence>
<keyword evidence="4 8" id="KW-0067">ATP-binding</keyword>
<dbReference type="GO" id="GO:0009330">
    <property type="term" value="C:DNA topoisomerase type II (double strand cut, ATP-hydrolyzing) complex"/>
    <property type="evidence" value="ECO:0007669"/>
    <property type="project" value="TreeGrafter"/>
</dbReference>
<accession>A0A1X6YPM9</accession>
<feature type="active site" description="O-(5'-phospho-DNA)-tyrosine intermediate" evidence="8 9">
    <location>
        <position position="124"/>
    </location>
</feature>
<dbReference type="GO" id="GO:0003677">
    <property type="term" value="F:DNA binding"/>
    <property type="evidence" value="ECO:0007669"/>
    <property type="project" value="UniProtKB-UniRule"/>
</dbReference>
<dbReference type="NCBIfam" id="NF004043">
    <property type="entry name" value="PRK05560.1"/>
    <property type="match status" value="1"/>
</dbReference>
<dbReference type="PROSITE" id="PS52040">
    <property type="entry name" value="TOPO_IIA"/>
    <property type="match status" value="1"/>
</dbReference>
<dbReference type="PANTHER" id="PTHR43493:SF5">
    <property type="entry name" value="DNA GYRASE SUBUNIT A, CHLOROPLASTIC_MITOCHONDRIAL"/>
    <property type="match status" value="1"/>
</dbReference>
<evidence type="ECO:0000313" key="12">
    <source>
        <dbReference type="Proteomes" id="UP000193207"/>
    </source>
</evidence>
<evidence type="ECO:0000256" key="5">
    <source>
        <dbReference type="ARBA" id="ARBA00023029"/>
    </source>
</evidence>
<feature type="short sequence motif" description="GyrA-box" evidence="8">
    <location>
        <begin position="553"/>
        <end position="559"/>
    </location>
</feature>
<dbReference type="EMBL" id="FWFU01000001">
    <property type="protein sequence ID" value="SLN27159.1"/>
    <property type="molecule type" value="Genomic_DNA"/>
</dbReference>
<proteinExistence type="inferred from homology"/>
<dbReference type="Pfam" id="PF00521">
    <property type="entry name" value="DNA_topoisoIV"/>
    <property type="match status" value="1"/>
</dbReference>
<dbReference type="FunFam" id="3.90.199.10:FF:000001">
    <property type="entry name" value="DNA gyrase subunit A"/>
    <property type="match status" value="1"/>
</dbReference>
<dbReference type="InterPro" id="IPR005743">
    <property type="entry name" value="GyrA"/>
</dbReference>
<dbReference type="PANTHER" id="PTHR43493">
    <property type="entry name" value="DNA GYRASE/TOPOISOMERASE SUBUNIT A"/>
    <property type="match status" value="1"/>
</dbReference>
<dbReference type="GO" id="GO:0006265">
    <property type="term" value="P:DNA topological change"/>
    <property type="evidence" value="ECO:0007669"/>
    <property type="project" value="UniProtKB-UniRule"/>
</dbReference>
<evidence type="ECO:0000256" key="8">
    <source>
        <dbReference type="HAMAP-Rule" id="MF_01897"/>
    </source>
</evidence>
<evidence type="ECO:0000256" key="1">
    <source>
        <dbReference type="ARBA" id="ARBA00000185"/>
    </source>
</evidence>
<dbReference type="Gene3D" id="2.120.10.90">
    <property type="entry name" value="DNA gyrase/topoisomerase IV, subunit A, C-terminal"/>
    <property type="match status" value="1"/>
</dbReference>
<dbReference type="SUPFAM" id="SSF56719">
    <property type="entry name" value="Type II DNA topoisomerase"/>
    <property type="match status" value="1"/>
</dbReference>
<dbReference type="HAMAP" id="MF_01897">
    <property type="entry name" value="GyrA"/>
    <property type="match status" value="1"/>
</dbReference>
<dbReference type="InterPro" id="IPR006691">
    <property type="entry name" value="GyrA/parC_rep"/>
</dbReference>
<dbReference type="NCBIfam" id="NF004044">
    <property type="entry name" value="PRK05561.1"/>
    <property type="match status" value="1"/>
</dbReference>
<dbReference type="GO" id="GO:0006261">
    <property type="term" value="P:DNA-templated DNA replication"/>
    <property type="evidence" value="ECO:0007669"/>
    <property type="project" value="UniProtKB-UniRule"/>
</dbReference>
<dbReference type="CDD" id="cd00187">
    <property type="entry name" value="TOP4c"/>
    <property type="match status" value="1"/>
</dbReference>
<keyword evidence="5 8" id="KW-0799">Topoisomerase</keyword>
<dbReference type="InterPro" id="IPR013757">
    <property type="entry name" value="Topo_IIA_A_a_sf"/>
</dbReference>
<dbReference type="GO" id="GO:0034335">
    <property type="term" value="F:DNA negative supercoiling activity"/>
    <property type="evidence" value="ECO:0007669"/>
    <property type="project" value="UniProtKB-ARBA"/>
</dbReference>
<evidence type="ECO:0000256" key="9">
    <source>
        <dbReference type="PROSITE-ProRule" id="PRU01384"/>
    </source>
</evidence>
<dbReference type="InterPro" id="IPR002205">
    <property type="entry name" value="Topo_IIA_dom_A"/>
</dbReference>
<dbReference type="GO" id="GO:0005524">
    <property type="term" value="F:ATP binding"/>
    <property type="evidence" value="ECO:0007669"/>
    <property type="project" value="UniProtKB-UniRule"/>
</dbReference>
<dbReference type="Proteomes" id="UP000193207">
    <property type="component" value="Unassembled WGS sequence"/>
</dbReference>
<keyword evidence="3 8" id="KW-0547">Nucleotide-binding</keyword>
<protein>
    <recommendedName>
        <fullName evidence="8">DNA gyrase subunit A</fullName>
        <ecNumber evidence="8">5.6.2.2</ecNumber>
    </recommendedName>
</protein>
<dbReference type="NCBIfam" id="TIGR01063">
    <property type="entry name" value="gyrA"/>
    <property type="match status" value="1"/>
</dbReference>
<evidence type="ECO:0000256" key="7">
    <source>
        <dbReference type="ARBA" id="ARBA00023235"/>
    </source>
</evidence>
<dbReference type="FunFam" id="1.10.268.10:FF:000001">
    <property type="entry name" value="DNA gyrase subunit A"/>
    <property type="match status" value="1"/>
</dbReference>
<dbReference type="RefSeq" id="WP_085816818.1">
    <property type="nucleotide sequence ID" value="NZ_FWFU01000001.1"/>
</dbReference>
<keyword evidence="7 8" id="KW-0413">Isomerase</keyword>
<dbReference type="FunFam" id="3.30.1360.40:FF:000002">
    <property type="entry name" value="DNA gyrase subunit A"/>
    <property type="match status" value="1"/>
</dbReference>
<dbReference type="InterPro" id="IPR035516">
    <property type="entry name" value="Gyrase/topoIV_suA_C"/>
</dbReference>
<dbReference type="SMART" id="SM00434">
    <property type="entry name" value="TOP4c"/>
    <property type="match status" value="1"/>
</dbReference>
<comment type="similarity">
    <text evidence="2 8">Belongs to the type II topoisomerase GyrA/ParC subunit family.</text>
</comment>
<feature type="domain" description="Topo IIA-type catalytic" evidence="10">
    <location>
        <begin position="36"/>
        <end position="526"/>
    </location>
</feature>
<comment type="miscellaneous">
    <text evidence="8">Few gyrases are as efficient as E.coli at forming negative supercoils. Not all organisms have 2 type II topoisomerases; in organisms with a single type II topoisomerase this enzyme also has to decatenate newly replicated chromosomes.</text>
</comment>
<comment type="subcellular location">
    <subcellularLocation>
        <location evidence="8">Cytoplasm</location>
    </subcellularLocation>
</comment>
<keyword evidence="8" id="KW-0963">Cytoplasm</keyword>
<dbReference type="GO" id="GO:0005737">
    <property type="term" value="C:cytoplasm"/>
    <property type="evidence" value="ECO:0007669"/>
    <property type="project" value="UniProtKB-SubCell"/>
</dbReference>
<dbReference type="InterPro" id="IPR013758">
    <property type="entry name" value="Topo_IIA_A/C_ab"/>
</dbReference>
<keyword evidence="6 8" id="KW-0238">DNA-binding</keyword>
<comment type="function">
    <text evidence="8">A type II topoisomerase that negatively supercoils closed circular double-stranded (ds) DNA in an ATP-dependent manner to modulate DNA topology and maintain chromosomes in an underwound state. Negative supercoiling favors strand separation, and DNA replication, transcription, recombination and repair, all of which involve strand separation. Also able to catalyze the interconversion of other topological isomers of dsDNA rings, including catenanes and knotted rings. Type II topoisomerases break and join 2 DNA strands simultaneously in an ATP-dependent manner.</text>
</comment>
<name>A0A1X6YPM9_9RHOB</name>
<organism evidence="11 12">
    <name type="scientific">Roseovarius halotolerans</name>
    <dbReference type="NCBI Taxonomy" id="505353"/>
    <lineage>
        <taxon>Bacteria</taxon>
        <taxon>Pseudomonadati</taxon>
        <taxon>Pseudomonadota</taxon>
        <taxon>Alphaproteobacteria</taxon>
        <taxon>Rhodobacterales</taxon>
        <taxon>Roseobacteraceae</taxon>
        <taxon>Roseovarius</taxon>
    </lineage>
</organism>
<comment type="catalytic activity">
    <reaction evidence="1 8 9">
        <text>ATP-dependent breakage, passage and rejoining of double-stranded DNA.</text>
        <dbReference type="EC" id="5.6.2.2"/>
    </reaction>
</comment>
<dbReference type="GO" id="GO:0005694">
    <property type="term" value="C:chromosome"/>
    <property type="evidence" value="ECO:0007669"/>
    <property type="project" value="InterPro"/>
</dbReference>
<evidence type="ECO:0000256" key="2">
    <source>
        <dbReference type="ARBA" id="ARBA00008263"/>
    </source>
</evidence>
<keyword evidence="12" id="KW-1185">Reference proteome</keyword>
<evidence type="ECO:0000259" key="10">
    <source>
        <dbReference type="PROSITE" id="PS52040"/>
    </source>
</evidence>
<dbReference type="SUPFAM" id="SSF101904">
    <property type="entry name" value="GyrA/ParC C-terminal domain-like"/>
    <property type="match status" value="1"/>
</dbReference>
<evidence type="ECO:0000313" key="11">
    <source>
        <dbReference type="EMBL" id="SLN27159.1"/>
    </source>
</evidence>
<dbReference type="InterPro" id="IPR050220">
    <property type="entry name" value="Type_II_DNA_Topoisomerases"/>
</dbReference>
<reference evidence="11 12" key="1">
    <citation type="submission" date="2017-03" db="EMBL/GenBank/DDBJ databases">
        <authorList>
            <person name="Afonso C.L."/>
            <person name="Miller P.J."/>
            <person name="Scott M.A."/>
            <person name="Spackman E."/>
            <person name="Goraichik I."/>
            <person name="Dimitrov K.M."/>
            <person name="Suarez D.L."/>
            <person name="Swayne D.E."/>
        </authorList>
    </citation>
    <scope>NUCLEOTIDE SEQUENCE [LARGE SCALE GENOMIC DNA]</scope>
    <source>
        <strain evidence="11 12">CECT 8110</strain>
    </source>
</reference>
<evidence type="ECO:0000256" key="3">
    <source>
        <dbReference type="ARBA" id="ARBA00022741"/>
    </source>
</evidence>
<comment type="subunit">
    <text evidence="8">Heterotetramer, composed of two GyrA and two GyrB chains. In the heterotetramer, GyrA contains the active site tyrosine that forms a transient covalent intermediate with DNA, while GyrB binds cofactors and catalyzes ATP hydrolysis.</text>
</comment>
<dbReference type="InterPro" id="IPR013760">
    <property type="entry name" value="Topo_IIA-like_dom_sf"/>
</dbReference>
<dbReference type="Pfam" id="PF03989">
    <property type="entry name" value="DNA_gyraseA_C"/>
    <property type="match status" value="6"/>
</dbReference>
<dbReference type="OrthoDB" id="9806486at2"/>
<dbReference type="AlphaFoldDB" id="A0A1X6YPM9"/>
<dbReference type="Gene3D" id="1.10.268.10">
    <property type="entry name" value="Topoisomerase, domain 3"/>
    <property type="match status" value="1"/>
</dbReference>
<dbReference type="Gene3D" id="3.30.1360.40">
    <property type="match status" value="1"/>
</dbReference>
<dbReference type="Gene3D" id="3.90.199.10">
    <property type="entry name" value="Topoisomerase II, domain 5"/>
    <property type="match status" value="1"/>
</dbReference>
<evidence type="ECO:0000256" key="4">
    <source>
        <dbReference type="ARBA" id="ARBA00022840"/>
    </source>
</evidence>
<evidence type="ECO:0000256" key="6">
    <source>
        <dbReference type="ARBA" id="ARBA00023125"/>
    </source>
</evidence>
<gene>
    <name evidence="11" type="primary">gyrA_1</name>
    <name evidence="8" type="synonym">gyrA</name>
    <name evidence="11" type="ORF">ROH8110_01294</name>
</gene>